<evidence type="ECO:0000259" key="3">
    <source>
        <dbReference type="PROSITE" id="PS50943"/>
    </source>
</evidence>
<accession>A0A517NK43</accession>
<dbReference type="InterPro" id="IPR001387">
    <property type="entry name" value="Cro/C1-type_HTH"/>
</dbReference>
<gene>
    <name evidence="4" type="ORF">K227x_59350</name>
</gene>
<evidence type="ECO:0000256" key="1">
    <source>
        <dbReference type="ARBA" id="ARBA00007227"/>
    </source>
</evidence>
<evidence type="ECO:0000313" key="5">
    <source>
        <dbReference type="Proteomes" id="UP000318538"/>
    </source>
</evidence>
<comment type="similarity">
    <text evidence="1">Belongs to the short-chain fatty acyl-CoA assimilation regulator (ScfR) family.</text>
</comment>
<dbReference type="OrthoDB" id="9816277at2"/>
<dbReference type="Gene3D" id="1.10.260.40">
    <property type="entry name" value="lambda repressor-like DNA-binding domains"/>
    <property type="match status" value="1"/>
</dbReference>
<feature type="region of interest" description="Disordered" evidence="2">
    <location>
        <begin position="345"/>
        <end position="385"/>
    </location>
</feature>
<dbReference type="InterPro" id="IPR052345">
    <property type="entry name" value="Rad_response_metalloprotease"/>
</dbReference>
<dbReference type="SUPFAM" id="SSF47413">
    <property type="entry name" value="lambda repressor-like DNA-binding domains"/>
    <property type="match status" value="1"/>
</dbReference>
<protein>
    <submittedName>
        <fullName evidence="4">Helix-turn-helix protein</fullName>
    </submittedName>
</protein>
<dbReference type="AlphaFoldDB" id="A0A517NK43"/>
<dbReference type="Gene3D" id="1.10.10.2910">
    <property type="match status" value="1"/>
</dbReference>
<evidence type="ECO:0000313" key="4">
    <source>
        <dbReference type="EMBL" id="QDT07508.1"/>
    </source>
</evidence>
<dbReference type="Pfam" id="PF01381">
    <property type="entry name" value="HTH_3"/>
    <property type="match status" value="1"/>
</dbReference>
<dbReference type="InterPro" id="IPR010982">
    <property type="entry name" value="Lambda_DNA-bd_dom_sf"/>
</dbReference>
<dbReference type="PROSITE" id="PS50943">
    <property type="entry name" value="HTH_CROC1"/>
    <property type="match status" value="1"/>
</dbReference>
<dbReference type="CDD" id="cd00093">
    <property type="entry name" value="HTH_XRE"/>
    <property type="match status" value="1"/>
</dbReference>
<dbReference type="GO" id="GO:0003677">
    <property type="term" value="F:DNA binding"/>
    <property type="evidence" value="ECO:0007669"/>
    <property type="project" value="InterPro"/>
</dbReference>
<keyword evidence="5" id="KW-1185">Reference proteome</keyword>
<dbReference type="EMBL" id="CP036525">
    <property type="protein sequence ID" value="QDT07508.1"/>
    <property type="molecule type" value="Genomic_DNA"/>
</dbReference>
<proteinExistence type="inferred from homology"/>
<feature type="domain" description="HTH cro/C1-type" evidence="3">
    <location>
        <begin position="34"/>
        <end position="84"/>
    </location>
</feature>
<name>A0A517NK43_9BACT</name>
<sequence>MTLRVNDSAEPSPEEVTLLNMSTEFNREMITLGRQLLGLTRTQLAKRCGMSQSHLTRVENGDRILTEEIAASIAEALDRPIEFLRWDGELFAGSHVFHRRRASTRVRDVEKTNAHINFTRLRVLRMMDGINLKVRRKMHRIAVTPTVSPSDAARQLRSSWQVPPGPIANLVDLVESAGIVVWETDQLASEVDALSLWPIGEEETTPVVVRVSGKSGDRERFTLAHELGHLCLHHQPAEDFEAEANQFASEFLMPKDDIIKSLRQLNLSKAAALKGKWKVSMQAIIRRAYDLKVISESQYRNLNRELSAKGYKKREPVLIPSETPRLRTALVDRFTKKVDSAGLRSPRLGASATATEADSVDSEQQSEQSSKPTLRLFADDGEMDQ</sequence>
<dbReference type="Proteomes" id="UP000318538">
    <property type="component" value="Chromosome"/>
</dbReference>
<organism evidence="4 5">
    <name type="scientific">Rubripirellula lacrimiformis</name>
    <dbReference type="NCBI Taxonomy" id="1930273"/>
    <lineage>
        <taxon>Bacteria</taxon>
        <taxon>Pseudomonadati</taxon>
        <taxon>Planctomycetota</taxon>
        <taxon>Planctomycetia</taxon>
        <taxon>Pirellulales</taxon>
        <taxon>Pirellulaceae</taxon>
        <taxon>Rubripirellula</taxon>
    </lineage>
</organism>
<dbReference type="InterPro" id="IPR010359">
    <property type="entry name" value="IrrE_HExxH"/>
</dbReference>
<dbReference type="KEGG" id="rlc:K227x_59350"/>
<reference evidence="4 5" key="1">
    <citation type="submission" date="2019-02" db="EMBL/GenBank/DDBJ databases">
        <title>Deep-cultivation of Planctomycetes and their phenomic and genomic characterization uncovers novel biology.</title>
        <authorList>
            <person name="Wiegand S."/>
            <person name="Jogler M."/>
            <person name="Boedeker C."/>
            <person name="Pinto D."/>
            <person name="Vollmers J."/>
            <person name="Rivas-Marin E."/>
            <person name="Kohn T."/>
            <person name="Peeters S.H."/>
            <person name="Heuer A."/>
            <person name="Rast P."/>
            <person name="Oberbeckmann S."/>
            <person name="Bunk B."/>
            <person name="Jeske O."/>
            <person name="Meyerdierks A."/>
            <person name="Storesund J.E."/>
            <person name="Kallscheuer N."/>
            <person name="Luecker S."/>
            <person name="Lage O.M."/>
            <person name="Pohl T."/>
            <person name="Merkel B.J."/>
            <person name="Hornburger P."/>
            <person name="Mueller R.-W."/>
            <person name="Bruemmer F."/>
            <person name="Labrenz M."/>
            <person name="Spormann A.M."/>
            <person name="Op den Camp H."/>
            <person name="Overmann J."/>
            <person name="Amann R."/>
            <person name="Jetten M.S.M."/>
            <person name="Mascher T."/>
            <person name="Medema M.H."/>
            <person name="Devos D.P."/>
            <person name="Kaster A.-K."/>
            <person name="Ovreas L."/>
            <person name="Rohde M."/>
            <person name="Galperin M.Y."/>
            <person name="Jogler C."/>
        </authorList>
    </citation>
    <scope>NUCLEOTIDE SEQUENCE [LARGE SCALE GENOMIC DNA]</scope>
    <source>
        <strain evidence="4 5">K22_7</strain>
    </source>
</reference>
<evidence type="ECO:0000256" key="2">
    <source>
        <dbReference type="SAM" id="MobiDB-lite"/>
    </source>
</evidence>
<dbReference type="PANTHER" id="PTHR43236">
    <property type="entry name" value="ANTITOXIN HIGA1"/>
    <property type="match status" value="1"/>
</dbReference>
<dbReference type="SMART" id="SM00530">
    <property type="entry name" value="HTH_XRE"/>
    <property type="match status" value="1"/>
</dbReference>
<dbReference type="Pfam" id="PF06114">
    <property type="entry name" value="Peptidase_M78"/>
    <property type="match status" value="1"/>
</dbReference>
<dbReference type="PANTHER" id="PTHR43236:SF1">
    <property type="entry name" value="BLL7220 PROTEIN"/>
    <property type="match status" value="1"/>
</dbReference>